<keyword evidence="1" id="KW-0812">Transmembrane</keyword>
<gene>
    <name evidence="2" type="ORF">J2N86_11560</name>
</gene>
<evidence type="ECO:0000256" key="1">
    <source>
        <dbReference type="SAM" id="Phobius"/>
    </source>
</evidence>
<organism evidence="2 3">
    <name type="scientific">Legionella lytica</name>
    <dbReference type="NCBI Taxonomy" id="96232"/>
    <lineage>
        <taxon>Bacteria</taxon>
        <taxon>Pseudomonadati</taxon>
        <taxon>Pseudomonadota</taxon>
        <taxon>Gammaproteobacteria</taxon>
        <taxon>Legionellales</taxon>
        <taxon>Legionellaceae</taxon>
        <taxon>Legionella</taxon>
    </lineage>
</organism>
<reference evidence="2" key="1">
    <citation type="submission" date="2021-03" db="EMBL/GenBank/DDBJ databases">
        <title>Legionella lytica PCM 2298.</title>
        <authorList>
            <person name="Koper P."/>
        </authorList>
    </citation>
    <scope>NUCLEOTIDE SEQUENCE</scope>
    <source>
        <strain evidence="2">PCM 2298</strain>
    </source>
</reference>
<dbReference type="Proteomes" id="UP001057474">
    <property type="component" value="Chromosome"/>
</dbReference>
<dbReference type="EMBL" id="CP071527">
    <property type="protein sequence ID" value="USQ13315.1"/>
    <property type="molecule type" value="Genomic_DNA"/>
</dbReference>
<keyword evidence="1" id="KW-0472">Membrane</keyword>
<accession>A0ABY4Y6W9</accession>
<protein>
    <submittedName>
        <fullName evidence="2">Type IV secretion protein Dot</fullName>
    </submittedName>
</protein>
<evidence type="ECO:0000313" key="2">
    <source>
        <dbReference type="EMBL" id="USQ13315.1"/>
    </source>
</evidence>
<keyword evidence="3" id="KW-1185">Reference proteome</keyword>
<dbReference type="RefSeq" id="WP_252579616.1">
    <property type="nucleotide sequence ID" value="NZ_CP071527.1"/>
</dbReference>
<proteinExistence type="predicted"/>
<keyword evidence="1" id="KW-1133">Transmembrane helix</keyword>
<name>A0ABY4Y6W9_9GAMM</name>
<feature type="transmembrane region" description="Helical" evidence="1">
    <location>
        <begin position="37"/>
        <end position="59"/>
    </location>
</feature>
<evidence type="ECO:0000313" key="3">
    <source>
        <dbReference type="Proteomes" id="UP001057474"/>
    </source>
</evidence>
<sequence length="275" mass="30563">MNYHDEWTELTKKGLLPNKDYLSPQQFTTPFSNSVEFWFHIGFSCGLPLVNGLATCYYATRAVWAVMRAVGNLLILKPHYTAEALNDVCSNLTLGFCVGVMAPVHLLTHSMELLTRLIASWIVGEEPRENLSQRGFIDKISKKIGDNPNTLPSSAYFKKDRFFAPYNEALDLISQFASPVTIALASGFESLTHAAKAVTAAIDLITNIAICKPRHALENVRDIGVNFSLSLGLAIMTPINTIVEGIAFMTRLLSTWVHACGPEKQENNYRRMAHN</sequence>